<gene>
    <name evidence="1" type="ORF">WMO40_01505</name>
</gene>
<evidence type="ECO:0000313" key="2">
    <source>
        <dbReference type="Proteomes" id="UP001439875"/>
    </source>
</evidence>
<sequence length="248" mass="29011">MGLYQDPKVKPKVFHAIENSPNQKEFKRSYLQDIFEGQATINKSLAKSVKQVRHFMKTTRESQNNQMEEVINKLKQQEELDSQVLHFIQQQEQITESLLQRLEFLEKNKVAILEKMEADGLLTQALLKQQAVQDTILSKIADKLDENEAISNQLKKQDEVYDEFASKLNLQEVFHNTVMERLDQQEGLIKKINGEIDHLRSVIYERASHIVESLEANFQRITSPIQRFFISKDEKEKEIVKEKRANAQ</sequence>
<dbReference type="EMBL" id="JBBMEW010000001">
    <property type="protein sequence ID" value="MEQ2525361.1"/>
    <property type="molecule type" value="Genomic_DNA"/>
</dbReference>
<name>A0ACC6S5R3_9BACI</name>
<protein>
    <submittedName>
        <fullName evidence="1">Uncharacterized protein</fullName>
    </submittedName>
</protein>
<dbReference type="Proteomes" id="UP001439875">
    <property type="component" value="Unassembled WGS sequence"/>
</dbReference>
<evidence type="ECO:0000313" key="1">
    <source>
        <dbReference type="EMBL" id="MEQ2525361.1"/>
    </source>
</evidence>
<keyword evidence="2" id="KW-1185">Reference proteome</keyword>
<organism evidence="1 2">
    <name type="scientific">Robertmurraya yapensis</name>
    <name type="common">ex Hitch et al 2024</name>
    <dbReference type="NCBI Taxonomy" id="3133160"/>
    <lineage>
        <taxon>Bacteria</taxon>
        <taxon>Bacillati</taxon>
        <taxon>Bacillota</taxon>
        <taxon>Bacilli</taxon>
        <taxon>Bacillales</taxon>
        <taxon>Bacillaceae</taxon>
        <taxon>Robertmurraya</taxon>
    </lineage>
</organism>
<comment type="caution">
    <text evidence="1">The sequence shown here is derived from an EMBL/GenBank/DDBJ whole genome shotgun (WGS) entry which is preliminary data.</text>
</comment>
<reference evidence="1" key="1">
    <citation type="submission" date="2024-03" db="EMBL/GenBank/DDBJ databases">
        <title>Human intestinal bacterial collection.</title>
        <authorList>
            <person name="Pauvert C."/>
            <person name="Hitch T.C.A."/>
            <person name="Clavel T."/>
        </authorList>
    </citation>
    <scope>NUCLEOTIDE SEQUENCE</scope>
    <source>
        <strain evidence="1">CLA-AA-H227</strain>
    </source>
</reference>
<proteinExistence type="predicted"/>
<accession>A0ACC6S5R3</accession>